<organism evidence="1 2">
    <name type="scientific">Ignicoccus pacificus DSM 13166</name>
    <dbReference type="NCBI Taxonomy" id="940294"/>
    <lineage>
        <taxon>Archaea</taxon>
        <taxon>Thermoproteota</taxon>
        <taxon>Thermoprotei</taxon>
        <taxon>Desulfurococcales</taxon>
        <taxon>Desulfurococcaceae</taxon>
        <taxon>Ignicoccus</taxon>
    </lineage>
</organism>
<protein>
    <submittedName>
        <fullName evidence="1">Uncharacterized protein</fullName>
    </submittedName>
</protein>
<dbReference type="AlphaFoldDB" id="A0A977KBZ8"/>
<reference evidence="1" key="1">
    <citation type="submission" date="2013-11" db="EMBL/GenBank/DDBJ databases">
        <title>Comparative genomics of Ignicoccus.</title>
        <authorList>
            <person name="Podar M."/>
        </authorList>
    </citation>
    <scope>NUCLEOTIDE SEQUENCE</scope>
    <source>
        <strain evidence="1">DSM 13166</strain>
    </source>
</reference>
<gene>
    <name evidence="1" type="ORF">IPA_03625</name>
</gene>
<name>A0A977KBZ8_9CREN</name>
<accession>A0A977KBZ8</accession>
<keyword evidence="2" id="KW-1185">Reference proteome</keyword>
<dbReference type="KEGG" id="ipc:IPA_03625"/>
<proteinExistence type="predicted"/>
<evidence type="ECO:0000313" key="2">
    <source>
        <dbReference type="Proteomes" id="UP001063698"/>
    </source>
</evidence>
<dbReference type="EMBL" id="CP006868">
    <property type="protein sequence ID" value="UXD22333.1"/>
    <property type="molecule type" value="Genomic_DNA"/>
</dbReference>
<evidence type="ECO:0000313" key="1">
    <source>
        <dbReference type="EMBL" id="UXD22333.1"/>
    </source>
</evidence>
<sequence>MKVVDLTSQTAVCGDMVSNLAMVAQEMKSGEEVKVKMPKEYKKDIDVYKDMLKMLNVEVTSVEEEDDALVITLKKA</sequence>
<dbReference type="Proteomes" id="UP001063698">
    <property type="component" value="Chromosome"/>
</dbReference>